<keyword evidence="3" id="KW-1185">Reference proteome</keyword>
<sequence length="41" mass="5003">MIYTSIVIREYYILDIAMVYILLSFIILVLWQKVFLYVLDD</sequence>
<organism evidence="2 3">
    <name type="scientific">Candidatus Xenolissoclinum pacificiensis L6</name>
    <dbReference type="NCBI Taxonomy" id="1401685"/>
    <lineage>
        <taxon>Bacteria</taxon>
        <taxon>Pseudomonadati</taxon>
        <taxon>Pseudomonadota</taxon>
        <taxon>Alphaproteobacteria</taxon>
        <taxon>Rickettsiales</taxon>
        <taxon>Anaplasmataceae</taxon>
        <taxon>Candidatus Xenolissoclinum</taxon>
    </lineage>
</organism>
<evidence type="ECO:0000313" key="3">
    <source>
        <dbReference type="Proteomes" id="UP000018951"/>
    </source>
</evidence>
<dbReference type="Proteomes" id="UP000018951">
    <property type="component" value="Unassembled WGS sequence"/>
</dbReference>
<dbReference type="AlphaFoldDB" id="W2V075"/>
<protein>
    <submittedName>
        <fullName evidence="2">Uncharacterized protein</fullName>
    </submittedName>
</protein>
<keyword evidence="1" id="KW-0812">Transmembrane</keyword>
<dbReference type="STRING" id="1401685.P857_984"/>
<dbReference type="EMBL" id="AXCJ01000001">
    <property type="protein sequence ID" value="ETO91806.1"/>
    <property type="molecule type" value="Genomic_DNA"/>
</dbReference>
<evidence type="ECO:0000256" key="1">
    <source>
        <dbReference type="SAM" id="Phobius"/>
    </source>
</evidence>
<proteinExistence type="predicted"/>
<evidence type="ECO:0000313" key="2">
    <source>
        <dbReference type="EMBL" id="ETO91806.1"/>
    </source>
</evidence>
<keyword evidence="1" id="KW-1133">Transmembrane helix</keyword>
<accession>W2V075</accession>
<feature type="transmembrane region" description="Helical" evidence="1">
    <location>
        <begin position="12"/>
        <end position="31"/>
    </location>
</feature>
<gene>
    <name evidence="2" type="ORF">P857_984</name>
</gene>
<name>W2V075_9RICK</name>
<comment type="caution">
    <text evidence="2">The sequence shown here is derived from an EMBL/GenBank/DDBJ whole genome shotgun (WGS) entry which is preliminary data.</text>
</comment>
<reference evidence="2 3" key="1">
    <citation type="journal article" date="2013" name="PLoS ONE">
        <title>Bacterial endosymbiosis in a chordate host: long-term co-evolution and conservation of secondary metabolism.</title>
        <authorList>
            <person name="Kwan J.C."/>
            <person name="Schmidt E.W."/>
        </authorList>
    </citation>
    <scope>NUCLEOTIDE SEQUENCE [LARGE SCALE GENOMIC DNA]</scope>
    <source>
        <strain evidence="3">L6</strain>
    </source>
</reference>
<keyword evidence="1" id="KW-0472">Membrane</keyword>